<keyword evidence="2" id="KW-1185">Reference proteome</keyword>
<proteinExistence type="predicted"/>
<protein>
    <submittedName>
        <fullName evidence="1">Uncharacterized protein</fullName>
    </submittedName>
</protein>
<evidence type="ECO:0000313" key="2">
    <source>
        <dbReference type="Proteomes" id="UP000244336"/>
    </source>
</evidence>
<dbReference type="EMBL" id="CM009749">
    <property type="protein sequence ID" value="PUZ75085.1"/>
    <property type="molecule type" value="Genomic_DNA"/>
</dbReference>
<dbReference type="AlphaFoldDB" id="A0A2T7F4T5"/>
<accession>A0A2T7F4T5</accession>
<dbReference type="Proteomes" id="UP000244336">
    <property type="component" value="Chromosome 1"/>
</dbReference>
<sequence length="49" mass="5323">MACPSYQEERRLPLAGAEGYRSSCSAEHRCAASLIMVGWSKAVGLVRSH</sequence>
<reference evidence="1 2" key="1">
    <citation type="submission" date="2018-04" db="EMBL/GenBank/DDBJ databases">
        <title>WGS assembly of Panicum hallii var. hallii HAL2.</title>
        <authorList>
            <person name="Lovell J."/>
            <person name="Jenkins J."/>
            <person name="Lowry D."/>
            <person name="Mamidi S."/>
            <person name="Sreedasyam A."/>
            <person name="Weng X."/>
            <person name="Barry K."/>
            <person name="Bonette J."/>
            <person name="Campitelli B."/>
            <person name="Daum C."/>
            <person name="Gordon S."/>
            <person name="Gould B."/>
            <person name="Lipzen A."/>
            <person name="MacQueen A."/>
            <person name="Palacio-Mejia J."/>
            <person name="Plott C."/>
            <person name="Shakirov E."/>
            <person name="Shu S."/>
            <person name="Yoshinaga Y."/>
            <person name="Zane M."/>
            <person name="Rokhsar D."/>
            <person name="Grimwood J."/>
            <person name="Schmutz J."/>
            <person name="Juenger T."/>
        </authorList>
    </citation>
    <scope>NUCLEOTIDE SEQUENCE [LARGE SCALE GENOMIC DNA]</scope>
    <source>
        <strain evidence="2">cv. HAL2</strain>
    </source>
</reference>
<organism evidence="1 2">
    <name type="scientific">Panicum hallii var. hallii</name>
    <dbReference type="NCBI Taxonomy" id="1504633"/>
    <lineage>
        <taxon>Eukaryota</taxon>
        <taxon>Viridiplantae</taxon>
        <taxon>Streptophyta</taxon>
        <taxon>Embryophyta</taxon>
        <taxon>Tracheophyta</taxon>
        <taxon>Spermatophyta</taxon>
        <taxon>Magnoliopsida</taxon>
        <taxon>Liliopsida</taxon>
        <taxon>Poales</taxon>
        <taxon>Poaceae</taxon>
        <taxon>PACMAD clade</taxon>
        <taxon>Panicoideae</taxon>
        <taxon>Panicodae</taxon>
        <taxon>Paniceae</taxon>
        <taxon>Panicinae</taxon>
        <taxon>Panicum</taxon>
        <taxon>Panicum sect. Panicum</taxon>
    </lineage>
</organism>
<dbReference type="Gramene" id="PUZ75085">
    <property type="protein sequence ID" value="PUZ75085"/>
    <property type="gene ID" value="GQ55_1G120700"/>
</dbReference>
<evidence type="ECO:0000313" key="1">
    <source>
        <dbReference type="EMBL" id="PUZ75085.1"/>
    </source>
</evidence>
<name>A0A2T7F4T5_9POAL</name>
<gene>
    <name evidence="1" type="ORF">GQ55_1G120700</name>
</gene>